<name>A0ABS6XWL6_9FLAO</name>
<proteinExistence type="predicted"/>
<dbReference type="RefSeq" id="WP_219317513.1">
    <property type="nucleotide sequence ID" value="NZ_JAHWYN010000008.1"/>
</dbReference>
<evidence type="ECO:0000313" key="1">
    <source>
        <dbReference type="EMBL" id="MBW4361032.1"/>
    </source>
</evidence>
<evidence type="ECO:0000313" key="2">
    <source>
        <dbReference type="Proteomes" id="UP000812031"/>
    </source>
</evidence>
<comment type="caution">
    <text evidence="1">The sequence shown here is derived from an EMBL/GenBank/DDBJ whole genome shotgun (WGS) entry which is preliminary data.</text>
</comment>
<keyword evidence="2" id="KW-1185">Reference proteome</keyword>
<dbReference type="EMBL" id="JAHWYN010000008">
    <property type="protein sequence ID" value="MBW4361032.1"/>
    <property type="molecule type" value="Genomic_DNA"/>
</dbReference>
<reference evidence="1 2" key="1">
    <citation type="submission" date="2021-07" db="EMBL/GenBank/DDBJ databases">
        <title>Flavobacterium sp. nov. isolated from sediment on the Taihu Lake.</title>
        <authorList>
            <person name="Qu J.-H."/>
        </authorList>
    </citation>
    <scope>NUCLEOTIDE SEQUENCE [LARGE SCALE GENOMIC DNA]</scope>
    <source>
        <strain evidence="1 2">NAS39</strain>
    </source>
</reference>
<accession>A0ABS6XWL6</accession>
<protein>
    <submittedName>
        <fullName evidence="1">Uncharacterized protein</fullName>
    </submittedName>
</protein>
<sequence length="54" mass="6133">MKHYQEIVIATDTLSGILIILNSKSSLKHPIHYPYTIHTLSILDALSLSRFQNP</sequence>
<dbReference type="Proteomes" id="UP000812031">
    <property type="component" value="Unassembled WGS sequence"/>
</dbReference>
<gene>
    <name evidence="1" type="ORF">KZH69_11105</name>
</gene>
<organism evidence="1 2">
    <name type="scientific">Flavobacterium taihuense</name>
    <dbReference type="NCBI Taxonomy" id="2857508"/>
    <lineage>
        <taxon>Bacteria</taxon>
        <taxon>Pseudomonadati</taxon>
        <taxon>Bacteroidota</taxon>
        <taxon>Flavobacteriia</taxon>
        <taxon>Flavobacteriales</taxon>
        <taxon>Flavobacteriaceae</taxon>
        <taxon>Flavobacterium</taxon>
    </lineage>
</organism>